<dbReference type="Proteomes" id="UP000765509">
    <property type="component" value="Unassembled WGS sequence"/>
</dbReference>
<evidence type="ECO:0000256" key="1">
    <source>
        <dbReference type="SAM" id="Coils"/>
    </source>
</evidence>
<organism evidence="3 4">
    <name type="scientific">Austropuccinia psidii MF-1</name>
    <dbReference type="NCBI Taxonomy" id="1389203"/>
    <lineage>
        <taxon>Eukaryota</taxon>
        <taxon>Fungi</taxon>
        <taxon>Dikarya</taxon>
        <taxon>Basidiomycota</taxon>
        <taxon>Pucciniomycotina</taxon>
        <taxon>Pucciniomycetes</taxon>
        <taxon>Pucciniales</taxon>
        <taxon>Sphaerophragmiaceae</taxon>
        <taxon>Austropuccinia</taxon>
    </lineage>
</organism>
<feature type="coiled-coil region" evidence="1">
    <location>
        <begin position="23"/>
        <end position="54"/>
    </location>
</feature>
<comment type="caution">
    <text evidence="3">The sequence shown here is derived from an EMBL/GenBank/DDBJ whole genome shotgun (WGS) entry which is preliminary data.</text>
</comment>
<dbReference type="EMBL" id="AVOT02001801">
    <property type="protein sequence ID" value="MBW0468227.1"/>
    <property type="molecule type" value="Genomic_DNA"/>
</dbReference>
<keyword evidence="4" id="KW-1185">Reference proteome</keyword>
<evidence type="ECO:0000313" key="3">
    <source>
        <dbReference type="EMBL" id="MBW0468227.1"/>
    </source>
</evidence>
<reference evidence="3" key="1">
    <citation type="submission" date="2021-03" db="EMBL/GenBank/DDBJ databases">
        <title>Draft genome sequence of rust myrtle Austropuccinia psidii MF-1, a brazilian biotype.</title>
        <authorList>
            <person name="Quecine M.C."/>
            <person name="Pachon D.M.R."/>
            <person name="Bonatelli M.L."/>
            <person name="Correr F.H."/>
            <person name="Franceschini L.M."/>
            <person name="Leite T.F."/>
            <person name="Margarido G.R.A."/>
            <person name="Almeida C.A."/>
            <person name="Ferrarezi J.A."/>
            <person name="Labate C.A."/>
        </authorList>
    </citation>
    <scope>NUCLEOTIDE SEQUENCE</scope>
    <source>
        <strain evidence="3">MF-1</strain>
    </source>
</reference>
<name>A0A9Q3BNS7_9BASI</name>
<dbReference type="AlphaFoldDB" id="A0A9Q3BNS7"/>
<evidence type="ECO:0000313" key="4">
    <source>
        <dbReference type="Proteomes" id="UP000765509"/>
    </source>
</evidence>
<proteinExistence type="predicted"/>
<protein>
    <submittedName>
        <fullName evidence="3">Uncharacterized protein</fullName>
    </submittedName>
</protein>
<feature type="region of interest" description="Disordered" evidence="2">
    <location>
        <begin position="55"/>
        <end position="104"/>
    </location>
</feature>
<gene>
    <name evidence="3" type="ORF">O181_007942</name>
</gene>
<accession>A0A9Q3BNS7</accession>
<sequence>MNFNSYFPNNSASENGNNITYLFEQQTHKIKHLEEKLESCKQNLEDLLVKLNLKKAGPSESTPLEKSKWKGHKESESIFNQPKLQKKPSPNTSANTSGSISTIP</sequence>
<feature type="compositionally biased region" description="Polar residues" evidence="2">
    <location>
        <begin position="77"/>
        <end position="104"/>
    </location>
</feature>
<feature type="compositionally biased region" description="Basic and acidic residues" evidence="2">
    <location>
        <begin position="63"/>
        <end position="76"/>
    </location>
</feature>
<evidence type="ECO:0000256" key="2">
    <source>
        <dbReference type="SAM" id="MobiDB-lite"/>
    </source>
</evidence>
<keyword evidence="1" id="KW-0175">Coiled coil</keyword>